<evidence type="ECO:0000256" key="3">
    <source>
        <dbReference type="ARBA" id="ARBA00023224"/>
    </source>
</evidence>
<dbReference type="VEuPathDB" id="AmoebaDB:NfTy_029470"/>
<feature type="region of interest" description="Disordered" evidence="5">
    <location>
        <begin position="254"/>
        <end position="275"/>
    </location>
</feature>
<dbReference type="InterPro" id="IPR001019">
    <property type="entry name" value="Gprotein_alpha_su"/>
</dbReference>
<keyword evidence="7" id="KW-1185">Reference proteome</keyword>
<evidence type="ECO:0000256" key="2">
    <source>
        <dbReference type="ARBA" id="ARBA00023134"/>
    </source>
</evidence>
<evidence type="ECO:0000256" key="5">
    <source>
        <dbReference type="SAM" id="MobiDB-lite"/>
    </source>
</evidence>
<dbReference type="GO" id="GO:0046872">
    <property type="term" value="F:metal ion binding"/>
    <property type="evidence" value="ECO:0007669"/>
    <property type="project" value="UniProtKB-KW"/>
</dbReference>
<evidence type="ECO:0000256" key="1">
    <source>
        <dbReference type="ARBA" id="ARBA00022741"/>
    </source>
</evidence>
<dbReference type="GO" id="GO:0005525">
    <property type="term" value="F:GTP binding"/>
    <property type="evidence" value="ECO:0007669"/>
    <property type="project" value="UniProtKB-KW"/>
</dbReference>
<feature type="compositionally biased region" description="Low complexity" evidence="5">
    <location>
        <begin position="295"/>
        <end position="311"/>
    </location>
</feature>
<feature type="binding site" evidence="4">
    <location>
        <position position="570"/>
    </location>
    <ligand>
        <name>Mg(2+)</name>
        <dbReference type="ChEBI" id="CHEBI:18420"/>
    </ligand>
</feature>
<dbReference type="GO" id="GO:0031683">
    <property type="term" value="F:G-protein beta/gamma-subunit complex binding"/>
    <property type="evidence" value="ECO:0007669"/>
    <property type="project" value="InterPro"/>
</dbReference>
<dbReference type="GeneID" id="68120582"/>
<dbReference type="RefSeq" id="XP_044564866.1">
    <property type="nucleotide sequence ID" value="XM_044703989.1"/>
</dbReference>
<feature type="compositionally biased region" description="Low complexity" evidence="5">
    <location>
        <begin position="453"/>
        <end position="481"/>
    </location>
</feature>
<dbReference type="SUPFAM" id="SSF52540">
    <property type="entry name" value="P-loop containing nucleoside triphosphate hydrolases"/>
    <property type="match status" value="1"/>
</dbReference>
<feature type="region of interest" description="Disordered" evidence="5">
    <location>
        <begin position="436"/>
        <end position="485"/>
    </location>
</feature>
<keyword evidence="2" id="KW-0342">GTP-binding</keyword>
<name>A0A6A5BQ36_NAEFO</name>
<dbReference type="InterPro" id="IPR011025">
    <property type="entry name" value="GproteinA_insert"/>
</dbReference>
<dbReference type="Gene3D" id="1.10.400.10">
    <property type="entry name" value="GI Alpha 1, domain 2-like"/>
    <property type="match status" value="1"/>
</dbReference>
<evidence type="ECO:0000313" key="7">
    <source>
        <dbReference type="Proteomes" id="UP000444721"/>
    </source>
</evidence>
<evidence type="ECO:0000313" key="6">
    <source>
        <dbReference type="EMBL" id="KAF0980153.1"/>
    </source>
</evidence>
<reference evidence="6 7" key="1">
    <citation type="journal article" date="2019" name="Sci. Rep.">
        <title>Nanopore sequencing improves the draft genome of the human pathogenic amoeba Naegleria fowleri.</title>
        <authorList>
            <person name="Liechti N."/>
            <person name="Schurch N."/>
            <person name="Bruggmann R."/>
            <person name="Wittwer M."/>
        </authorList>
    </citation>
    <scope>NUCLEOTIDE SEQUENCE [LARGE SCALE GENOMIC DNA]</scope>
    <source>
        <strain evidence="6 7">ATCC 30894</strain>
    </source>
</reference>
<feature type="compositionally biased region" description="Low complexity" evidence="5">
    <location>
        <begin position="76"/>
        <end position="90"/>
    </location>
</feature>
<accession>A0A6A5BQ36</accession>
<sequence length="830" mass="93953">MGIKISTPDIHSSLSEDDESTQNTSNGIEVLLRGSNHQLLSGVDLVKSSPQQQQLNLASSSTQNLCHHKINAAVSSNNMLHDDSSSSSFLQRKRSKSVSETTNATEPHHQQPCSTRLTIPDFTLSAPPPNSSHGLANHSTNSTHNNITTTLSTSTQNIIINNNISTHVIASSFTSSPISSDRKKHSRSHSFNFFKSSTKENNDEDEEENNDEIISTLKSASGKSFLQNNNTPSLNHHHQVVIPPLQITMNDRPYQQEQNDNKASPHSISSSSMNRSKSFRSLSIASLLSIGMNNNSSSQQQLQQQLNNGGLPPSVTGEKTPRGAQYSIYSKAMANMVSPREKNLNRIENCRLVVLVGGIDSGKTTLLQQMRSHNFTSSELKSIRDSILIYCIYYLKVLVSSQHEVNLNHLLHNSSPEFVENFSNLYQQFQNMISPKNVNYPHHHHQDSISPRVSPQISSPNNSSSSDAFSHVHSTHTSDTSIGISNSQTTSQQLAIISRLWKQKEIFKVMQALWKHPLVQKSYRERNLRKIPTPLLGENIEYFLQDGRIEQFKKVNTITTQDIIRAKTLTIESMPVVDFTHINLEYDGSFKTRKFLLFETLGWREKRDTLLLQQTFLEKSNLDCVVFMVPLSEIDLVCFEDLISPGSRDSVVKLGNSNRLLDSLQYFEQVLTKIKTIPDAQRQQQIRKVLLFTKVDVFIQKITNGDAIQALSKFFSDFSGNKTNPQQVFNYIRDRFVSVHKRCIQSENGNSLHVPELAVHVVNTLDSFDLKEVFDSITMNVKEMFVNSELSSLFQKEFIFNRRILYKWEHTQFTDIMIRCVATYSDLDYI</sequence>
<dbReference type="InterPro" id="IPR027417">
    <property type="entry name" value="P-loop_NTPase"/>
</dbReference>
<organism evidence="6 7">
    <name type="scientific">Naegleria fowleri</name>
    <name type="common">Brain eating amoeba</name>
    <dbReference type="NCBI Taxonomy" id="5763"/>
    <lineage>
        <taxon>Eukaryota</taxon>
        <taxon>Discoba</taxon>
        <taxon>Heterolobosea</taxon>
        <taxon>Tetramitia</taxon>
        <taxon>Eutetramitia</taxon>
        <taxon>Vahlkampfiidae</taxon>
        <taxon>Naegleria</taxon>
    </lineage>
</organism>
<keyword evidence="4" id="KW-0479">Metal-binding</keyword>
<dbReference type="GO" id="GO:0003924">
    <property type="term" value="F:GTPase activity"/>
    <property type="evidence" value="ECO:0007669"/>
    <property type="project" value="InterPro"/>
</dbReference>
<protein>
    <submittedName>
        <fullName evidence="6">Uncharacterized protein</fullName>
    </submittedName>
</protein>
<dbReference type="Proteomes" id="UP000444721">
    <property type="component" value="Unassembled WGS sequence"/>
</dbReference>
<feature type="compositionally biased region" description="Polar residues" evidence="5">
    <location>
        <begin position="98"/>
        <end position="117"/>
    </location>
</feature>
<keyword evidence="3" id="KW-0807">Transducer</keyword>
<feature type="compositionally biased region" description="Low complexity" evidence="5">
    <location>
        <begin position="137"/>
        <end position="148"/>
    </location>
</feature>
<feature type="region of interest" description="Disordered" evidence="5">
    <location>
        <begin position="1"/>
        <end position="24"/>
    </location>
</feature>
<dbReference type="PROSITE" id="PS51882">
    <property type="entry name" value="G_ALPHA"/>
    <property type="match status" value="1"/>
</dbReference>
<proteinExistence type="predicted"/>
<dbReference type="VEuPathDB" id="AmoebaDB:NF0070640"/>
<dbReference type="Pfam" id="PF00503">
    <property type="entry name" value="G-alpha"/>
    <property type="match status" value="1"/>
</dbReference>
<feature type="region of interest" description="Disordered" evidence="5">
    <location>
        <begin position="76"/>
        <end position="148"/>
    </location>
</feature>
<dbReference type="OrthoDB" id="10392519at2759"/>
<feature type="region of interest" description="Disordered" evidence="5">
    <location>
        <begin position="295"/>
        <end position="321"/>
    </location>
</feature>
<keyword evidence="1" id="KW-0547">Nucleotide-binding</keyword>
<dbReference type="EMBL" id="VFQX01000019">
    <property type="protein sequence ID" value="KAF0980153.1"/>
    <property type="molecule type" value="Genomic_DNA"/>
</dbReference>
<dbReference type="AlphaFoldDB" id="A0A6A5BQ36"/>
<keyword evidence="4" id="KW-0460">Magnesium</keyword>
<feature type="compositionally biased region" description="Low complexity" evidence="5">
    <location>
        <begin position="264"/>
        <end position="275"/>
    </location>
</feature>
<dbReference type="GO" id="GO:0007186">
    <property type="term" value="P:G protein-coupled receptor signaling pathway"/>
    <property type="evidence" value="ECO:0007669"/>
    <property type="project" value="InterPro"/>
</dbReference>
<evidence type="ECO:0000256" key="4">
    <source>
        <dbReference type="PIRSR" id="PIRSR601019-2"/>
    </source>
</evidence>
<dbReference type="VEuPathDB" id="AmoebaDB:FDP41_013367"/>
<dbReference type="Gene3D" id="3.40.50.300">
    <property type="entry name" value="P-loop containing nucleotide triphosphate hydrolases"/>
    <property type="match status" value="1"/>
</dbReference>
<dbReference type="SMART" id="SM00275">
    <property type="entry name" value="G_alpha"/>
    <property type="match status" value="1"/>
</dbReference>
<comment type="caution">
    <text evidence="6">The sequence shown here is derived from an EMBL/GenBank/DDBJ whole genome shotgun (WGS) entry which is preliminary data.</text>
</comment>
<gene>
    <name evidence="6" type="ORF">FDP41_013367</name>
</gene>